<proteinExistence type="predicted"/>
<evidence type="ECO:0000313" key="1">
    <source>
        <dbReference type="EMBL" id="GAA3533223.1"/>
    </source>
</evidence>
<dbReference type="EMBL" id="BAAAZN010000002">
    <property type="protein sequence ID" value="GAA3533223.1"/>
    <property type="molecule type" value="Genomic_DNA"/>
</dbReference>
<evidence type="ECO:0000313" key="2">
    <source>
        <dbReference type="Proteomes" id="UP001500689"/>
    </source>
</evidence>
<name>A0ABP6VE98_9PSEU</name>
<reference evidence="2" key="1">
    <citation type="journal article" date="2019" name="Int. J. Syst. Evol. Microbiol.">
        <title>The Global Catalogue of Microorganisms (GCM) 10K type strain sequencing project: providing services to taxonomists for standard genome sequencing and annotation.</title>
        <authorList>
            <consortium name="The Broad Institute Genomics Platform"/>
            <consortium name="The Broad Institute Genome Sequencing Center for Infectious Disease"/>
            <person name="Wu L."/>
            <person name="Ma J."/>
        </authorList>
    </citation>
    <scope>NUCLEOTIDE SEQUENCE [LARGE SCALE GENOMIC DNA]</scope>
    <source>
        <strain evidence="2">JCM 16898</strain>
    </source>
</reference>
<dbReference type="Proteomes" id="UP001500689">
    <property type="component" value="Unassembled WGS sequence"/>
</dbReference>
<keyword evidence="2" id="KW-1185">Reference proteome</keyword>
<accession>A0ABP6VE98</accession>
<sequence>MPTGGVVRRPVAEEMLAAGMARVRRQLRRLGSGRASRPSINPKLALATETLLLRRALRGYRSWLATRSQPPATALPVDTERGRSRCRVPVHFPLVLSARSRRHGRGGR</sequence>
<organism evidence="1 2">
    <name type="scientific">Amycolatopsis ultiminotia</name>
    <dbReference type="NCBI Taxonomy" id="543629"/>
    <lineage>
        <taxon>Bacteria</taxon>
        <taxon>Bacillati</taxon>
        <taxon>Actinomycetota</taxon>
        <taxon>Actinomycetes</taxon>
        <taxon>Pseudonocardiales</taxon>
        <taxon>Pseudonocardiaceae</taxon>
        <taxon>Amycolatopsis</taxon>
    </lineage>
</organism>
<gene>
    <name evidence="1" type="ORF">GCM10022222_15750</name>
</gene>
<comment type="caution">
    <text evidence="1">The sequence shown here is derived from an EMBL/GenBank/DDBJ whole genome shotgun (WGS) entry which is preliminary data.</text>
</comment>
<protein>
    <submittedName>
        <fullName evidence="1">Uncharacterized protein</fullName>
    </submittedName>
</protein>